<keyword evidence="2" id="KW-1185">Reference proteome</keyword>
<evidence type="ECO:0000313" key="2">
    <source>
        <dbReference type="Proteomes" id="UP001162030"/>
    </source>
</evidence>
<evidence type="ECO:0000313" key="1">
    <source>
        <dbReference type="EMBL" id="CAI8826040.1"/>
    </source>
</evidence>
<organism evidence="1 2">
    <name type="scientific">Methylocaldum szegediense</name>
    <dbReference type="NCBI Taxonomy" id="73780"/>
    <lineage>
        <taxon>Bacteria</taxon>
        <taxon>Pseudomonadati</taxon>
        <taxon>Pseudomonadota</taxon>
        <taxon>Gammaproteobacteria</taxon>
        <taxon>Methylococcales</taxon>
        <taxon>Methylococcaceae</taxon>
        <taxon>Methylocaldum</taxon>
    </lineage>
</organism>
<gene>
    <name evidence="1" type="ORF">MSZNOR_2054</name>
</gene>
<accession>A0ABM9I1E0</accession>
<name>A0ABM9I1E0_9GAMM</name>
<reference evidence="1 2" key="1">
    <citation type="submission" date="2023-03" db="EMBL/GenBank/DDBJ databases">
        <authorList>
            <person name="Pearce D."/>
        </authorList>
    </citation>
    <scope>NUCLEOTIDE SEQUENCE [LARGE SCALE GENOMIC DNA]</scope>
    <source>
        <strain evidence="1">Msz</strain>
    </source>
</reference>
<dbReference type="Proteomes" id="UP001162030">
    <property type="component" value="Chromosome"/>
</dbReference>
<protein>
    <submittedName>
        <fullName evidence="1">Uncharacterized protein</fullName>
    </submittedName>
</protein>
<dbReference type="EMBL" id="OX458333">
    <property type="protein sequence ID" value="CAI8826040.1"/>
    <property type="molecule type" value="Genomic_DNA"/>
</dbReference>
<proteinExistence type="predicted"/>
<sequence length="78" mass="8479">MAECYLCDFFSPGLLPAGRTKKFGLFLASAHLLFYEIPEADAFLTRRKTMFGPSFLTGVQLWTCKSLTPSAAGTPAAV</sequence>